<comment type="caution">
    <text evidence="1">The sequence shown here is derived from an EMBL/GenBank/DDBJ whole genome shotgun (WGS) entry which is preliminary data.</text>
</comment>
<dbReference type="Proteomes" id="UP001497623">
    <property type="component" value="Unassembled WGS sequence"/>
</dbReference>
<gene>
    <name evidence="2" type="ORF">MNOR_LOCUS29385</name>
    <name evidence="1" type="ORF">MNOR_LOCUS7114</name>
</gene>
<evidence type="ECO:0000313" key="2">
    <source>
        <dbReference type="EMBL" id="CAL4144056.1"/>
    </source>
</evidence>
<evidence type="ECO:0000313" key="1">
    <source>
        <dbReference type="EMBL" id="CAL4068312.1"/>
    </source>
</evidence>
<sequence>MVCSTSICNWYIGNAAFLLGHLNDADGPCGCMNLTAMSASSLLISCIIPIHQRCSYMQHARLKGKTSISASMAFEPKLCISGISSSSLHLFVAILRLSKGSN</sequence>
<keyword evidence="3" id="KW-1185">Reference proteome</keyword>
<evidence type="ECO:0000313" key="3">
    <source>
        <dbReference type="Proteomes" id="UP001497623"/>
    </source>
</evidence>
<reference evidence="1 3" key="1">
    <citation type="submission" date="2024-05" db="EMBL/GenBank/DDBJ databases">
        <authorList>
            <person name="Wallberg A."/>
        </authorList>
    </citation>
    <scope>NUCLEOTIDE SEQUENCE [LARGE SCALE GENOMIC DNA]</scope>
</reference>
<protein>
    <submittedName>
        <fullName evidence="1">Uncharacterized protein</fullName>
    </submittedName>
</protein>
<name>A0AAV2Q4W7_MEGNR</name>
<accession>A0AAV2Q4W7</accession>
<organism evidence="1 3">
    <name type="scientific">Meganyctiphanes norvegica</name>
    <name type="common">Northern krill</name>
    <name type="synonym">Thysanopoda norvegica</name>
    <dbReference type="NCBI Taxonomy" id="48144"/>
    <lineage>
        <taxon>Eukaryota</taxon>
        <taxon>Metazoa</taxon>
        <taxon>Ecdysozoa</taxon>
        <taxon>Arthropoda</taxon>
        <taxon>Crustacea</taxon>
        <taxon>Multicrustacea</taxon>
        <taxon>Malacostraca</taxon>
        <taxon>Eumalacostraca</taxon>
        <taxon>Eucarida</taxon>
        <taxon>Euphausiacea</taxon>
        <taxon>Euphausiidae</taxon>
        <taxon>Meganyctiphanes</taxon>
    </lineage>
</organism>
<dbReference type="EMBL" id="CAXKWB010033969">
    <property type="protein sequence ID" value="CAL4144056.1"/>
    <property type="molecule type" value="Genomic_DNA"/>
</dbReference>
<dbReference type="AlphaFoldDB" id="A0AAV2Q4W7"/>
<dbReference type="EMBL" id="CAXKWB010003070">
    <property type="protein sequence ID" value="CAL4068312.1"/>
    <property type="molecule type" value="Genomic_DNA"/>
</dbReference>
<proteinExistence type="predicted"/>